<organism evidence="1 2">
    <name type="scientific">Puccinia graminis f. sp. tritici</name>
    <dbReference type="NCBI Taxonomy" id="56615"/>
    <lineage>
        <taxon>Eukaryota</taxon>
        <taxon>Fungi</taxon>
        <taxon>Dikarya</taxon>
        <taxon>Basidiomycota</taxon>
        <taxon>Pucciniomycotina</taxon>
        <taxon>Pucciniomycetes</taxon>
        <taxon>Pucciniales</taxon>
        <taxon>Pucciniaceae</taxon>
        <taxon>Puccinia</taxon>
    </lineage>
</organism>
<accession>A0A5B0MNJ8</accession>
<sequence length="50" mass="5217">MLADICSIPEAALVEALLSSSFHEHQSLTHIVLAVLSHSPTSCLLSSASV</sequence>
<name>A0A5B0MNJ8_PUCGR</name>
<dbReference type="EMBL" id="VSWC01000144">
    <property type="protein sequence ID" value="KAA1077818.1"/>
    <property type="molecule type" value="Genomic_DNA"/>
</dbReference>
<dbReference type="AlphaFoldDB" id="A0A5B0MNJ8"/>
<evidence type="ECO:0000313" key="2">
    <source>
        <dbReference type="Proteomes" id="UP000324748"/>
    </source>
</evidence>
<keyword evidence="2" id="KW-1185">Reference proteome</keyword>
<comment type="caution">
    <text evidence="1">The sequence shown here is derived from an EMBL/GenBank/DDBJ whole genome shotgun (WGS) entry which is preliminary data.</text>
</comment>
<evidence type="ECO:0000313" key="1">
    <source>
        <dbReference type="EMBL" id="KAA1077818.1"/>
    </source>
</evidence>
<proteinExistence type="predicted"/>
<protein>
    <submittedName>
        <fullName evidence="1">Uncharacterized protein</fullName>
    </submittedName>
</protein>
<gene>
    <name evidence="1" type="ORF">PGT21_020964</name>
</gene>
<reference evidence="1 2" key="1">
    <citation type="submission" date="2019-05" db="EMBL/GenBank/DDBJ databases">
        <title>Emergence of the Ug99 lineage of the wheat stem rust pathogen through somatic hybridization.</title>
        <authorList>
            <person name="Li F."/>
            <person name="Upadhyaya N.M."/>
            <person name="Sperschneider J."/>
            <person name="Matny O."/>
            <person name="Nguyen-Phuc H."/>
            <person name="Mago R."/>
            <person name="Raley C."/>
            <person name="Miller M.E."/>
            <person name="Silverstein K.A.T."/>
            <person name="Henningsen E."/>
            <person name="Hirsch C.D."/>
            <person name="Visser B."/>
            <person name="Pretorius Z.A."/>
            <person name="Steffenson B.J."/>
            <person name="Schwessinger B."/>
            <person name="Dodds P.N."/>
            <person name="Figueroa M."/>
        </authorList>
    </citation>
    <scope>NUCLEOTIDE SEQUENCE [LARGE SCALE GENOMIC DNA]</scope>
    <source>
        <strain evidence="1">21-0</strain>
    </source>
</reference>
<dbReference type="Proteomes" id="UP000324748">
    <property type="component" value="Unassembled WGS sequence"/>
</dbReference>